<dbReference type="EMBL" id="CP047423">
    <property type="protein sequence ID" value="QPD03000.1"/>
    <property type="molecule type" value="Genomic_DNA"/>
</dbReference>
<protein>
    <submittedName>
        <fullName evidence="1">Uncharacterized protein</fullName>
    </submittedName>
</protein>
<name>A0A7S8IYJ2_9BACT</name>
<sequence length="123" mass="13906">MKRFSPDVVLLLVLGLAIMIGCTSPATKDELELTTYDPAQDHQKIAAYYNHEAAKLRQAAEEMSVRITVYERLFGPTSDWVTGTRLLAQSYEDAAQEYERKARIHLERIRVSPTPPEAGLRSQ</sequence>
<dbReference type="PROSITE" id="PS51257">
    <property type="entry name" value="PROKAR_LIPOPROTEIN"/>
    <property type="match status" value="1"/>
</dbReference>
<evidence type="ECO:0000313" key="1">
    <source>
        <dbReference type="EMBL" id="QPD03000.1"/>
    </source>
</evidence>
<organism evidence="1 2">
    <name type="scientific">Candidatus Nitrospira kreftii</name>
    <dbReference type="NCBI Taxonomy" id="2652173"/>
    <lineage>
        <taxon>Bacteria</taxon>
        <taxon>Pseudomonadati</taxon>
        <taxon>Nitrospirota</taxon>
        <taxon>Nitrospiria</taxon>
        <taxon>Nitrospirales</taxon>
        <taxon>Nitrospiraceae</taxon>
        <taxon>Nitrospira</taxon>
    </lineage>
</organism>
<gene>
    <name evidence="1" type="ORF">Nkreftii_000774</name>
</gene>
<evidence type="ECO:0000313" key="2">
    <source>
        <dbReference type="Proteomes" id="UP000593737"/>
    </source>
</evidence>
<proteinExistence type="predicted"/>
<reference evidence="1 2" key="1">
    <citation type="journal article" date="2020" name="ISME J.">
        <title>Enrichment and physiological characterization of a novel comammox Nitrospira indicates ammonium inhibition of complete nitrification.</title>
        <authorList>
            <person name="Sakoula D."/>
            <person name="Koch H."/>
            <person name="Frank J."/>
            <person name="Jetten M.S.M."/>
            <person name="van Kessel M.A.H.J."/>
            <person name="Lucker S."/>
        </authorList>
    </citation>
    <scope>NUCLEOTIDE SEQUENCE [LARGE SCALE GENOMIC DNA]</scope>
    <source>
        <strain evidence="1">Comreactor17</strain>
    </source>
</reference>
<dbReference type="KEGG" id="nkf:Nkreftii_000774"/>
<dbReference type="AlphaFoldDB" id="A0A7S8IYJ2"/>
<dbReference type="Proteomes" id="UP000593737">
    <property type="component" value="Chromosome"/>
</dbReference>
<accession>A0A7S8IYJ2</accession>